<name>A0A561ETZ2_9ACTN</name>
<comment type="caution">
    <text evidence="1">The sequence shown here is derived from an EMBL/GenBank/DDBJ whole genome shotgun (WGS) entry which is preliminary data.</text>
</comment>
<protein>
    <submittedName>
        <fullName evidence="1">Uncharacterized protein</fullName>
    </submittedName>
</protein>
<keyword evidence="2" id="KW-1185">Reference proteome</keyword>
<dbReference type="EMBL" id="VIVR01000001">
    <property type="protein sequence ID" value="TWE19075.1"/>
    <property type="molecule type" value="Genomic_DNA"/>
</dbReference>
<evidence type="ECO:0000313" key="1">
    <source>
        <dbReference type="EMBL" id="TWE19075.1"/>
    </source>
</evidence>
<proteinExistence type="predicted"/>
<organism evidence="1 2">
    <name type="scientific">Kitasatospora atroaurantiaca</name>
    <dbReference type="NCBI Taxonomy" id="285545"/>
    <lineage>
        <taxon>Bacteria</taxon>
        <taxon>Bacillati</taxon>
        <taxon>Actinomycetota</taxon>
        <taxon>Actinomycetes</taxon>
        <taxon>Kitasatosporales</taxon>
        <taxon>Streptomycetaceae</taxon>
        <taxon>Kitasatospora</taxon>
    </lineage>
</organism>
<dbReference type="AlphaFoldDB" id="A0A561ETZ2"/>
<sequence length="157" mass="17143">MDTAARGTVDHLVARLAPVALRTLTPDARGVFAERMAYVQRRALSQGVAPIRIGHPRGARNGARRKSASGALPLRAVPRAHGGTPLRTYWRTPHALGATLARPLMMRSIASPPWGSVRLASILRTNFIRIGWVRPRWVASCITFGLPISFTKPRPSV</sequence>
<accession>A0A561ETZ2</accession>
<evidence type="ECO:0000313" key="2">
    <source>
        <dbReference type="Proteomes" id="UP000318416"/>
    </source>
</evidence>
<dbReference type="Proteomes" id="UP000318416">
    <property type="component" value="Unassembled WGS sequence"/>
</dbReference>
<gene>
    <name evidence="1" type="ORF">FB465_4177</name>
</gene>
<reference evidence="1 2" key="1">
    <citation type="submission" date="2019-06" db="EMBL/GenBank/DDBJ databases">
        <title>Sequencing the genomes of 1000 actinobacteria strains.</title>
        <authorList>
            <person name="Klenk H.-P."/>
        </authorList>
    </citation>
    <scope>NUCLEOTIDE SEQUENCE [LARGE SCALE GENOMIC DNA]</scope>
    <source>
        <strain evidence="1 2">DSM 41649</strain>
    </source>
</reference>